<organism evidence="1 2">
    <name type="scientific">Lentinula lateritia</name>
    <dbReference type="NCBI Taxonomy" id="40482"/>
    <lineage>
        <taxon>Eukaryota</taxon>
        <taxon>Fungi</taxon>
        <taxon>Dikarya</taxon>
        <taxon>Basidiomycota</taxon>
        <taxon>Agaricomycotina</taxon>
        <taxon>Agaricomycetes</taxon>
        <taxon>Agaricomycetidae</taxon>
        <taxon>Agaricales</taxon>
        <taxon>Marasmiineae</taxon>
        <taxon>Omphalotaceae</taxon>
        <taxon>Lentinula</taxon>
    </lineage>
</organism>
<protein>
    <submittedName>
        <fullName evidence="1">Uncharacterized protein</fullName>
    </submittedName>
</protein>
<gene>
    <name evidence="1" type="ORF">C8R41DRAFT_918701</name>
</gene>
<keyword evidence="2" id="KW-1185">Reference proteome</keyword>
<evidence type="ECO:0000313" key="1">
    <source>
        <dbReference type="EMBL" id="KAJ4495574.1"/>
    </source>
</evidence>
<dbReference type="Proteomes" id="UP001150217">
    <property type="component" value="Unassembled WGS sequence"/>
</dbReference>
<comment type="caution">
    <text evidence="1">The sequence shown here is derived from an EMBL/GenBank/DDBJ whole genome shotgun (WGS) entry which is preliminary data.</text>
</comment>
<reference evidence="1" key="1">
    <citation type="submission" date="2022-08" db="EMBL/GenBank/DDBJ databases">
        <title>A Global Phylogenomic Analysis of the Shiitake Genus Lentinula.</title>
        <authorList>
            <consortium name="DOE Joint Genome Institute"/>
            <person name="Sierra-Patev S."/>
            <person name="Min B."/>
            <person name="Naranjo-Ortiz M."/>
            <person name="Looney B."/>
            <person name="Konkel Z."/>
            <person name="Slot J.C."/>
            <person name="Sakamoto Y."/>
            <person name="Steenwyk J.L."/>
            <person name="Rokas A."/>
            <person name="Carro J."/>
            <person name="Camarero S."/>
            <person name="Ferreira P."/>
            <person name="Molpeceres G."/>
            <person name="Ruiz-Duenas F.J."/>
            <person name="Serrano A."/>
            <person name="Henrissat B."/>
            <person name="Drula E."/>
            <person name="Hughes K.W."/>
            <person name="Mata J.L."/>
            <person name="Ishikawa N.K."/>
            <person name="Vargas-Isla R."/>
            <person name="Ushijima S."/>
            <person name="Smith C.A."/>
            <person name="Ahrendt S."/>
            <person name="Andreopoulos W."/>
            <person name="He G."/>
            <person name="Labutti K."/>
            <person name="Lipzen A."/>
            <person name="Ng V."/>
            <person name="Riley R."/>
            <person name="Sandor L."/>
            <person name="Barry K."/>
            <person name="Martinez A.T."/>
            <person name="Xiao Y."/>
            <person name="Gibbons J.G."/>
            <person name="Terashima K."/>
            <person name="Grigoriev I.V."/>
            <person name="Hibbett D.S."/>
        </authorList>
    </citation>
    <scope>NUCLEOTIDE SEQUENCE</scope>
    <source>
        <strain evidence="1">RHP3577 ss4</strain>
    </source>
</reference>
<proteinExistence type="predicted"/>
<evidence type="ECO:0000313" key="2">
    <source>
        <dbReference type="Proteomes" id="UP001150217"/>
    </source>
</evidence>
<sequence>MTCSTCTVWRVESAGGGPADSDAQNPANVSVAFPAVHLPNPVISSLAIFHPSTDPPATFGTVTLFTLDVYFCTQVPGGKGTCTLVSSQSFPFILGLLESAHCVLADAPAAFGTISSFSFDIHFCTQVPGGKDTCTLVSFQSFLLILGLSESAHRVLADSPAAFGTMSSFSFDIHFGTQVPGGKDTCTLVSFQSFLLILGLLESAHRVLADAPAAFGTMSSFSFDIHFGTQVPGGKDTCTLVSFQSFLLILGLLESAHRVLADAPAAFGTMSSFSFDIQFCTQVPGGKDTCTLVSFQSFLLILGLLESAHRVLADAPAAFGTMSSFSFDIHFCTQVPGGKDTCTLTLQPLLERCLRSVSTFTFAPKYQEERIHVL</sequence>
<dbReference type="EMBL" id="JANVFT010000029">
    <property type="protein sequence ID" value="KAJ4495574.1"/>
    <property type="molecule type" value="Genomic_DNA"/>
</dbReference>
<name>A0ABQ8VIV9_9AGAR</name>
<accession>A0ABQ8VIV9</accession>